<dbReference type="AlphaFoldDB" id="A0A2K2DCF9"/>
<sequence>MNCCHQSRKIRHNKLAHVLSGCCHSFEDNGTLLRIGT</sequence>
<proteinExistence type="predicted"/>
<dbReference type="Gramene" id="PNT71961">
    <property type="protein sequence ID" value="PNT71961"/>
    <property type="gene ID" value="BRADI_2g37804v3"/>
</dbReference>
<accession>A0A2K2DCF9</accession>
<keyword evidence="3" id="KW-1185">Reference proteome</keyword>
<dbReference type="EMBL" id="CM000881">
    <property type="protein sequence ID" value="PNT71961.1"/>
    <property type="molecule type" value="Genomic_DNA"/>
</dbReference>
<evidence type="ECO:0000313" key="3">
    <source>
        <dbReference type="Proteomes" id="UP000008810"/>
    </source>
</evidence>
<gene>
    <name evidence="1" type="ORF">BRADI_2g37804v3</name>
</gene>
<evidence type="ECO:0000313" key="1">
    <source>
        <dbReference type="EMBL" id="PNT71961.1"/>
    </source>
</evidence>
<reference evidence="1" key="2">
    <citation type="submission" date="2017-06" db="EMBL/GenBank/DDBJ databases">
        <title>WGS assembly of Brachypodium distachyon.</title>
        <authorList>
            <consortium name="The International Brachypodium Initiative"/>
            <person name="Lucas S."/>
            <person name="Harmon-Smith M."/>
            <person name="Lail K."/>
            <person name="Tice H."/>
            <person name="Grimwood J."/>
            <person name="Bruce D."/>
            <person name="Barry K."/>
            <person name="Shu S."/>
            <person name="Lindquist E."/>
            <person name="Wang M."/>
            <person name="Pitluck S."/>
            <person name="Vogel J.P."/>
            <person name="Garvin D.F."/>
            <person name="Mockler T.C."/>
            <person name="Schmutz J."/>
            <person name="Rokhsar D."/>
            <person name="Bevan M.W."/>
        </authorList>
    </citation>
    <scope>NUCLEOTIDE SEQUENCE</scope>
    <source>
        <strain evidence="1">Bd21</strain>
    </source>
</reference>
<dbReference type="EnsemblPlants" id="PNT71961">
    <property type="protein sequence ID" value="PNT71961"/>
    <property type="gene ID" value="BRADI_2g37804v3"/>
</dbReference>
<reference evidence="2" key="3">
    <citation type="submission" date="2018-08" db="UniProtKB">
        <authorList>
            <consortium name="EnsemblPlants"/>
        </authorList>
    </citation>
    <scope>IDENTIFICATION</scope>
    <source>
        <strain evidence="2">cv. Bd21</strain>
    </source>
</reference>
<reference evidence="1 2" key="1">
    <citation type="journal article" date="2010" name="Nature">
        <title>Genome sequencing and analysis of the model grass Brachypodium distachyon.</title>
        <authorList>
            <consortium name="International Brachypodium Initiative"/>
        </authorList>
    </citation>
    <scope>NUCLEOTIDE SEQUENCE [LARGE SCALE GENOMIC DNA]</scope>
    <source>
        <strain evidence="1 2">Bd21</strain>
    </source>
</reference>
<name>A0A2K2DCF9_BRADI</name>
<protein>
    <submittedName>
        <fullName evidence="1 2">Uncharacterized protein</fullName>
    </submittedName>
</protein>
<dbReference type="Proteomes" id="UP000008810">
    <property type="component" value="Chromosome 2"/>
</dbReference>
<evidence type="ECO:0000313" key="2">
    <source>
        <dbReference type="EnsemblPlants" id="PNT71961"/>
    </source>
</evidence>
<dbReference type="InParanoid" id="A0A2K2DCF9"/>
<organism evidence="1">
    <name type="scientific">Brachypodium distachyon</name>
    <name type="common">Purple false brome</name>
    <name type="synonym">Trachynia distachya</name>
    <dbReference type="NCBI Taxonomy" id="15368"/>
    <lineage>
        <taxon>Eukaryota</taxon>
        <taxon>Viridiplantae</taxon>
        <taxon>Streptophyta</taxon>
        <taxon>Embryophyta</taxon>
        <taxon>Tracheophyta</taxon>
        <taxon>Spermatophyta</taxon>
        <taxon>Magnoliopsida</taxon>
        <taxon>Liliopsida</taxon>
        <taxon>Poales</taxon>
        <taxon>Poaceae</taxon>
        <taxon>BOP clade</taxon>
        <taxon>Pooideae</taxon>
        <taxon>Stipodae</taxon>
        <taxon>Brachypodieae</taxon>
        <taxon>Brachypodium</taxon>
    </lineage>
</organism>